<name>A0A3B0T543_9ZZZZ</name>
<dbReference type="SMART" id="SM00271">
    <property type="entry name" value="DnaJ"/>
    <property type="match status" value="1"/>
</dbReference>
<dbReference type="Gene3D" id="1.10.287.110">
    <property type="entry name" value="DnaJ domain"/>
    <property type="match status" value="1"/>
</dbReference>
<protein>
    <submittedName>
        <fullName evidence="3">FIG003437: hypothetical with DnaJ-like domain</fullName>
    </submittedName>
</protein>
<dbReference type="PROSITE" id="PS50076">
    <property type="entry name" value="DNAJ_2"/>
    <property type="match status" value="1"/>
</dbReference>
<feature type="non-terminal residue" evidence="3">
    <location>
        <position position="1"/>
    </location>
</feature>
<feature type="region of interest" description="Disordered" evidence="1">
    <location>
        <begin position="1"/>
        <end position="35"/>
    </location>
</feature>
<proteinExistence type="predicted"/>
<dbReference type="InterPro" id="IPR036869">
    <property type="entry name" value="J_dom_sf"/>
</dbReference>
<feature type="domain" description="J" evidence="2">
    <location>
        <begin position="145"/>
        <end position="202"/>
    </location>
</feature>
<dbReference type="Pfam" id="PF00226">
    <property type="entry name" value="DnaJ"/>
    <property type="match status" value="1"/>
</dbReference>
<organism evidence="3">
    <name type="scientific">hydrothermal vent metagenome</name>
    <dbReference type="NCBI Taxonomy" id="652676"/>
    <lineage>
        <taxon>unclassified sequences</taxon>
        <taxon>metagenomes</taxon>
        <taxon>ecological metagenomes</taxon>
    </lineage>
</organism>
<dbReference type="PRINTS" id="PR00625">
    <property type="entry name" value="JDOMAIN"/>
</dbReference>
<dbReference type="EMBL" id="UOEQ01000013">
    <property type="protein sequence ID" value="VAW13088.1"/>
    <property type="molecule type" value="Genomic_DNA"/>
</dbReference>
<dbReference type="SUPFAM" id="SSF46565">
    <property type="entry name" value="Chaperone J-domain"/>
    <property type="match status" value="1"/>
</dbReference>
<accession>A0A3B0T543</accession>
<dbReference type="CDD" id="cd06257">
    <property type="entry name" value="DnaJ"/>
    <property type="match status" value="1"/>
</dbReference>
<evidence type="ECO:0000259" key="2">
    <source>
        <dbReference type="PROSITE" id="PS50076"/>
    </source>
</evidence>
<reference evidence="3" key="1">
    <citation type="submission" date="2018-06" db="EMBL/GenBank/DDBJ databases">
        <authorList>
            <person name="Zhirakovskaya E."/>
        </authorList>
    </citation>
    <scope>NUCLEOTIDE SEQUENCE</scope>
</reference>
<dbReference type="AlphaFoldDB" id="A0A3B0T543"/>
<feature type="compositionally biased region" description="Polar residues" evidence="1">
    <location>
        <begin position="74"/>
        <end position="89"/>
    </location>
</feature>
<sequence length="204" mass="22861">SIRIKPRQRAADKPQGPQCDWDGCNLPGDKRAPKGKTAEGEFHNFCMTHVRQYNKTFNYFAGMDDNDVAKEIRANNSTGGRPTWQQGTNGAAKGRMPPNPGPANKPKTSDKRFADPLNLFARVARNRGRKPMTERELRLVETDRQAFEVLGFTNRVQSVELKKAYKALVKLHHPDANGGDRASEDRLRAIITAYNHLKSKGFAS</sequence>
<feature type="region of interest" description="Disordered" evidence="1">
    <location>
        <begin position="74"/>
        <end position="111"/>
    </location>
</feature>
<dbReference type="InterPro" id="IPR001623">
    <property type="entry name" value="DnaJ_domain"/>
</dbReference>
<evidence type="ECO:0000313" key="3">
    <source>
        <dbReference type="EMBL" id="VAW13088.1"/>
    </source>
</evidence>
<evidence type="ECO:0000256" key="1">
    <source>
        <dbReference type="SAM" id="MobiDB-lite"/>
    </source>
</evidence>
<gene>
    <name evidence="3" type="ORF">MNBD_ALPHA11-2213</name>
</gene>